<dbReference type="PROSITE" id="PS01033">
    <property type="entry name" value="GLOBIN"/>
    <property type="match status" value="1"/>
</dbReference>
<evidence type="ECO:0000256" key="8">
    <source>
        <dbReference type="ARBA" id="ARBA00022723"/>
    </source>
</evidence>
<keyword evidence="18" id="KW-1185">Reference proteome</keyword>
<dbReference type="Proteomes" id="UP001497600">
    <property type="component" value="Chromosome E"/>
</dbReference>
<dbReference type="InterPro" id="IPR001433">
    <property type="entry name" value="OxRdtase_FAD/NAD-bd"/>
</dbReference>
<dbReference type="PROSITE" id="PS51384">
    <property type="entry name" value="FAD_FR"/>
    <property type="match status" value="1"/>
</dbReference>
<comment type="similarity">
    <text evidence="3">In the C-terminal section; belongs to the flavoprotein pyridine nucleotide cytochrome reductase family.</text>
</comment>
<feature type="domain" description="Globin" evidence="15">
    <location>
        <begin position="9"/>
        <end position="147"/>
    </location>
</feature>
<keyword evidence="12" id="KW-0520">NAD</keyword>
<dbReference type="SUPFAM" id="SSF52343">
    <property type="entry name" value="Ferredoxin reductase-like, C-terminal NADP-linked domain"/>
    <property type="match status" value="1"/>
</dbReference>
<feature type="domain" description="FAD-binding FR-type" evidence="16">
    <location>
        <begin position="156"/>
        <end position="263"/>
    </location>
</feature>
<dbReference type="Gene3D" id="3.40.50.80">
    <property type="entry name" value="Nucleotide-binding domain of ferredoxin-NADP reductase (FNR) module"/>
    <property type="match status" value="1"/>
</dbReference>
<dbReference type="CDD" id="cd06184">
    <property type="entry name" value="flavohem_like_fad_nad_binding"/>
    <property type="match status" value="1"/>
</dbReference>
<evidence type="ECO:0000256" key="14">
    <source>
        <dbReference type="ARBA" id="ARBA00049433"/>
    </source>
</evidence>
<dbReference type="InterPro" id="IPR017938">
    <property type="entry name" value="Riboflavin_synthase-like_b-brl"/>
</dbReference>
<comment type="cofactor">
    <cofactor evidence="1">
        <name>heme b</name>
        <dbReference type="ChEBI" id="CHEBI:60344"/>
    </cofactor>
</comment>
<dbReference type="InterPro" id="IPR008333">
    <property type="entry name" value="Cbr1-like_FAD-bd_dom"/>
</dbReference>
<keyword evidence="11" id="KW-0408">Iron</keyword>
<dbReference type="InterPro" id="IPR017927">
    <property type="entry name" value="FAD-bd_FR_type"/>
</dbReference>
<comment type="catalytic activity">
    <reaction evidence="13">
        <text>2 nitric oxide + NADH + 2 O2 = 2 nitrate + NAD(+) + H(+)</text>
        <dbReference type="Rhea" id="RHEA:19469"/>
        <dbReference type="ChEBI" id="CHEBI:15378"/>
        <dbReference type="ChEBI" id="CHEBI:15379"/>
        <dbReference type="ChEBI" id="CHEBI:16480"/>
        <dbReference type="ChEBI" id="CHEBI:17632"/>
        <dbReference type="ChEBI" id="CHEBI:57540"/>
        <dbReference type="ChEBI" id="CHEBI:57945"/>
        <dbReference type="EC" id="1.14.12.17"/>
    </reaction>
</comment>
<keyword evidence="5" id="KW-0216">Detoxification</keyword>
<dbReference type="CDD" id="cd19754">
    <property type="entry name" value="FHb_fungal-globin"/>
    <property type="match status" value="1"/>
</dbReference>
<dbReference type="Pfam" id="PF00970">
    <property type="entry name" value="FAD_binding_6"/>
    <property type="match status" value="1"/>
</dbReference>
<dbReference type="Pfam" id="PF00042">
    <property type="entry name" value="Globin"/>
    <property type="match status" value="1"/>
</dbReference>
<evidence type="ECO:0000313" key="18">
    <source>
        <dbReference type="Proteomes" id="UP001497600"/>
    </source>
</evidence>
<evidence type="ECO:0000313" key="17">
    <source>
        <dbReference type="EMBL" id="CAK7909714.1"/>
    </source>
</evidence>
<dbReference type="InterPro" id="IPR012292">
    <property type="entry name" value="Globin/Proto"/>
</dbReference>
<dbReference type="SUPFAM" id="SSF63380">
    <property type="entry name" value="Riboflavin synthase domain-like"/>
    <property type="match status" value="1"/>
</dbReference>
<evidence type="ECO:0000256" key="7">
    <source>
        <dbReference type="ARBA" id="ARBA00022630"/>
    </source>
</evidence>
<gene>
    <name evidence="17" type="primary">YHB1</name>
    <name evidence="17" type="ORF">CAAN4_E16182</name>
</gene>
<keyword evidence="8" id="KW-0479">Metal-binding</keyword>
<protein>
    <recommendedName>
        <fullName evidence="4">nitric oxide dioxygenase</fullName>
        <ecNumber evidence="4">1.14.12.17</ecNumber>
    </recommendedName>
</protein>
<proteinExistence type="inferred from homology"/>
<evidence type="ECO:0000256" key="13">
    <source>
        <dbReference type="ARBA" id="ARBA00048649"/>
    </source>
</evidence>
<keyword evidence="7" id="KW-0285">Flavoprotein</keyword>
<evidence type="ECO:0000256" key="12">
    <source>
        <dbReference type="ARBA" id="ARBA00023027"/>
    </source>
</evidence>
<comment type="catalytic activity">
    <reaction evidence="14">
        <text>2 nitric oxide + NADPH + 2 O2 = 2 nitrate + NADP(+) + H(+)</text>
        <dbReference type="Rhea" id="RHEA:19465"/>
        <dbReference type="ChEBI" id="CHEBI:15378"/>
        <dbReference type="ChEBI" id="CHEBI:15379"/>
        <dbReference type="ChEBI" id="CHEBI:16480"/>
        <dbReference type="ChEBI" id="CHEBI:17632"/>
        <dbReference type="ChEBI" id="CHEBI:57783"/>
        <dbReference type="ChEBI" id="CHEBI:58349"/>
        <dbReference type="EC" id="1.14.12.17"/>
    </reaction>
</comment>
<dbReference type="InterPro" id="IPR009050">
    <property type="entry name" value="Globin-like_sf"/>
</dbReference>
<evidence type="ECO:0000256" key="3">
    <source>
        <dbReference type="ARBA" id="ARBA00006401"/>
    </source>
</evidence>
<evidence type="ECO:0000259" key="15">
    <source>
        <dbReference type="PROSITE" id="PS01033"/>
    </source>
</evidence>
<evidence type="ECO:0000259" key="16">
    <source>
        <dbReference type="PROSITE" id="PS51384"/>
    </source>
</evidence>
<keyword evidence="6" id="KW-0349">Heme</keyword>
<dbReference type="SUPFAM" id="SSF46458">
    <property type="entry name" value="Globin-like"/>
    <property type="match status" value="1"/>
</dbReference>
<dbReference type="InterPro" id="IPR000971">
    <property type="entry name" value="Globin"/>
</dbReference>
<keyword evidence="9" id="KW-0274">FAD</keyword>
<evidence type="ECO:0000256" key="2">
    <source>
        <dbReference type="ARBA" id="ARBA00001974"/>
    </source>
</evidence>
<evidence type="ECO:0000256" key="4">
    <source>
        <dbReference type="ARBA" id="ARBA00012229"/>
    </source>
</evidence>
<dbReference type="PRINTS" id="PR00406">
    <property type="entry name" value="CYTB5RDTASE"/>
</dbReference>
<evidence type="ECO:0000256" key="11">
    <source>
        <dbReference type="ARBA" id="ARBA00023004"/>
    </source>
</evidence>
<dbReference type="PANTHER" id="PTHR43396:SF3">
    <property type="entry name" value="FLAVOHEMOPROTEIN"/>
    <property type="match status" value="1"/>
</dbReference>
<dbReference type="Gene3D" id="1.10.490.10">
    <property type="entry name" value="Globins"/>
    <property type="match status" value="1"/>
</dbReference>
<comment type="cofactor">
    <cofactor evidence="2">
        <name>FAD</name>
        <dbReference type="ChEBI" id="CHEBI:57692"/>
    </cofactor>
</comment>
<accession>A0ABP0EF28</accession>
<evidence type="ECO:0000256" key="10">
    <source>
        <dbReference type="ARBA" id="ARBA00022857"/>
    </source>
</evidence>
<name>A0ABP0EF28_9ASCO</name>
<reference evidence="17 18" key="1">
    <citation type="submission" date="2024-01" db="EMBL/GenBank/DDBJ databases">
        <authorList>
            <consortium name="Genoscope - CEA"/>
            <person name="William W."/>
        </authorList>
    </citation>
    <scope>NUCLEOTIDE SEQUENCE [LARGE SCALE GENOMIC DNA]</scope>
    <source>
        <strain evidence="17 18">29B2s-10</strain>
    </source>
</reference>
<dbReference type="EMBL" id="OZ004257">
    <property type="protein sequence ID" value="CAK7909714.1"/>
    <property type="molecule type" value="Genomic_DNA"/>
</dbReference>
<dbReference type="EC" id="1.14.12.17" evidence="4"/>
<evidence type="ECO:0000256" key="1">
    <source>
        <dbReference type="ARBA" id="ARBA00001970"/>
    </source>
</evidence>
<dbReference type="Gene3D" id="2.40.30.10">
    <property type="entry name" value="Translation factors"/>
    <property type="match status" value="1"/>
</dbReference>
<dbReference type="Pfam" id="PF00175">
    <property type="entry name" value="NAD_binding_1"/>
    <property type="match status" value="1"/>
</dbReference>
<evidence type="ECO:0000256" key="5">
    <source>
        <dbReference type="ARBA" id="ARBA00022575"/>
    </source>
</evidence>
<sequence length="400" mass="44875">MTDIYTIQELTSDQKDQIKATIPYLEASGEAVTATFYQKMLSTNADVRPFFNKAHQITKQQPKILAFALLNYAKNIDDLTPLTGFVKQIVVKHTGLQVKAEHYPIVGENLLATMLELLGPEVATPKLLDAWAVAYGNLAKILIDAEKEIYQKNDWDGFKDFEVSKIVSECEDVKSVYLKPTDPALKIQIPTRGQYLGIRWKVGEEETTREYSISQFPTLEDNQYRISVKRDRNAGVISNYVHDELKVGDTVRVCAPNGNFVYKQASTAPVLLLAGGVGITPLVSIAEGALANGREVTLLYSNTTIESRPFTQWLQDLKDTYQEKFTLKEYISKKTTTEKVINGGEIFYNRLTSGDIPDTTKYDTYVLGPNGYLDMVFQTLEERGVSKSDVSTEAFGVYRP</sequence>
<dbReference type="InterPro" id="IPR039261">
    <property type="entry name" value="FNR_nucleotide-bd"/>
</dbReference>
<organism evidence="17 18">
    <name type="scientific">[Candida] anglica</name>
    <dbReference type="NCBI Taxonomy" id="148631"/>
    <lineage>
        <taxon>Eukaryota</taxon>
        <taxon>Fungi</taxon>
        <taxon>Dikarya</taxon>
        <taxon>Ascomycota</taxon>
        <taxon>Saccharomycotina</taxon>
        <taxon>Pichiomycetes</taxon>
        <taxon>Debaryomycetaceae</taxon>
        <taxon>Kurtzmaniella</taxon>
    </lineage>
</organism>
<dbReference type="PANTHER" id="PTHR43396">
    <property type="entry name" value="FLAVOHEMOPROTEIN"/>
    <property type="match status" value="1"/>
</dbReference>
<keyword evidence="10" id="KW-0521">NADP</keyword>
<evidence type="ECO:0000256" key="6">
    <source>
        <dbReference type="ARBA" id="ARBA00022617"/>
    </source>
</evidence>
<evidence type="ECO:0000256" key="9">
    <source>
        <dbReference type="ARBA" id="ARBA00022827"/>
    </source>
</evidence>